<reference evidence="3" key="1">
    <citation type="submission" date="2016-10" db="EMBL/GenBank/DDBJ databases">
        <authorList>
            <person name="Varghese N."/>
            <person name="Submissions S."/>
        </authorList>
    </citation>
    <scope>NUCLEOTIDE SEQUENCE [LARGE SCALE GENOMIC DNA]</scope>
    <source>
        <strain evidence="3">DSM 3384</strain>
    </source>
</reference>
<evidence type="ECO:0000313" key="3">
    <source>
        <dbReference type="Proteomes" id="UP000199608"/>
    </source>
</evidence>
<accession>A0A1H2DQB9</accession>
<organism evidence="2 3">
    <name type="scientific">Desulfobacula phenolica</name>
    <dbReference type="NCBI Taxonomy" id="90732"/>
    <lineage>
        <taxon>Bacteria</taxon>
        <taxon>Pseudomonadati</taxon>
        <taxon>Thermodesulfobacteriota</taxon>
        <taxon>Desulfobacteria</taxon>
        <taxon>Desulfobacterales</taxon>
        <taxon>Desulfobacteraceae</taxon>
        <taxon>Desulfobacula</taxon>
    </lineage>
</organism>
<proteinExistence type="predicted"/>
<evidence type="ECO:0000256" key="1">
    <source>
        <dbReference type="SAM" id="SignalP"/>
    </source>
</evidence>
<dbReference type="Proteomes" id="UP000199608">
    <property type="component" value="Unassembled WGS sequence"/>
</dbReference>
<dbReference type="RefSeq" id="WP_092230056.1">
    <property type="nucleotide sequence ID" value="NZ_FNLL01000001.1"/>
</dbReference>
<dbReference type="InterPro" id="IPR036873">
    <property type="entry name" value="Rhodanese-like_dom_sf"/>
</dbReference>
<feature type="signal peptide" evidence="1">
    <location>
        <begin position="1"/>
        <end position="24"/>
    </location>
</feature>
<name>A0A1H2DQB9_9BACT</name>
<feature type="chain" id="PRO_5011725066" description="Rhodanese domain-containing protein" evidence="1">
    <location>
        <begin position="25"/>
        <end position="117"/>
    </location>
</feature>
<protein>
    <recommendedName>
        <fullName evidence="4">Rhodanese domain-containing protein</fullName>
    </recommendedName>
</protein>
<evidence type="ECO:0000313" key="2">
    <source>
        <dbReference type="EMBL" id="SDT85049.1"/>
    </source>
</evidence>
<evidence type="ECO:0008006" key="4">
    <source>
        <dbReference type="Google" id="ProtNLM"/>
    </source>
</evidence>
<sequence length="117" mass="12475">MNKKISIIILSLMLIVGFSALSFAAKVPAPAKGGEGFSAVSLEQAKKLHANGATVVACHSHTTDFMKGHPSGTIHITCLVPKDHKRTDMPLDKVDFDLAQLPKDKNTAIITYCASSN</sequence>
<dbReference type="EMBL" id="FNLL01000001">
    <property type="protein sequence ID" value="SDT85049.1"/>
    <property type="molecule type" value="Genomic_DNA"/>
</dbReference>
<dbReference type="Gene3D" id="3.40.250.10">
    <property type="entry name" value="Rhodanese-like domain"/>
    <property type="match status" value="1"/>
</dbReference>
<keyword evidence="1" id="KW-0732">Signal</keyword>
<dbReference type="AlphaFoldDB" id="A0A1H2DQB9"/>
<dbReference type="SUPFAM" id="SSF52821">
    <property type="entry name" value="Rhodanese/Cell cycle control phosphatase"/>
    <property type="match status" value="1"/>
</dbReference>
<gene>
    <name evidence="2" type="ORF">SAMN04487931_101491</name>
</gene>
<keyword evidence="3" id="KW-1185">Reference proteome</keyword>